<name>A0ABR0SM56_9HYPO</name>
<gene>
    <name evidence="6" type="ORF">PT974_06567</name>
</gene>
<keyword evidence="7" id="KW-1185">Reference proteome</keyword>
<evidence type="ECO:0008006" key="8">
    <source>
        <dbReference type="Google" id="ProtNLM"/>
    </source>
</evidence>
<keyword evidence="2 5" id="KW-0812">Transmembrane</keyword>
<feature type="transmembrane region" description="Helical" evidence="5">
    <location>
        <begin position="122"/>
        <end position="142"/>
    </location>
</feature>
<feature type="transmembrane region" description="Helical" evidence="5">
    <location>
        <begin position="73"/>
        <end position="102"/>
    </location>
</feature>
<comment type="subcellular location">
    <subcellularLocation>
        <location evidence="1">Membrane</location>
        <topology evidence="1">Multi-pass membrane protein</topology>
    </subcellularLocation>
</comment>
<dbReference type="Pfam" id="PF07264">
    <property type="entry name" value="EI24"/>
    <property type="match status" value="1"/>
</dbReference>
<dbReference type="PANTHER" id="PTHR38421">
    <property type="entry name" value="TRANSMEMBRANE PROTEIN USGS"/>
    <property type="match status" value="1"/>
</dbReference>
<comment type="caution">
    <text evidence="6">The sequence shown here is derived from an EMBL/GenBank/DDBJ whole genome shotgun (WGS) entry which is preliminary data.</text>
</comment>
<dbReference type="InterPro" id="IPR059112">
    <property type="entry name" value="CysZ/EI24"/>
</dbReference>
<proteinExistence type="predicted"/>
<evidence type="ECO:0000256" key="4">
    <source>
        <dbReference type="ARBA" id="ARBA00023136"/>
    </source>
</evidence>
<keyword evidence="3 5" id="KW-1133">Transmembrane helix</keyword>
<evidence type="ECO:0000256" key="5">
    <source>
        <dbReference type="SAM" id="Phobius"/>
    </source>
</evidence>
<protein>
    <recommendedName>
        <fullName evidence="8">Transmembrane protein UsgS</fullName>
    </recommendedName>
</protein>
<evidence type="ECO:0000256" key="2">
    <source>
        <dbReference type="ARBA" id="ARBA00022692"/>
    </source>
</evidence>
<feature type="transmembrane region" description="Helical" evidence="5">
    <location>
        <begin position="209"/>
        <end position="228"/>
    </location>
</feature>
<accession>A0ABR0SM56</accession>
<dbReference type="PANTHER" id="PTHR38421:SF1">
    <property type="entry name" value="TRANSMEMBRANE PROTEIN"/>
    <property type="match status" value="1"/>
</dbReference>
<feature type="transmembrane region" description="Helical" evidence="5">
    <location>
        <begin position="303"/>
        <end position="328"/>
    </location>
</feature>
<organism evidence="6 7">
    <name type="scientific">Cladobotryum mycophilum</name>
    <dbReference type="NCBI Taxonomy" id="491253"/>
    <lineage>
        <taxon>Eukaryota</taxon>
        <taxon>Fungi</taxon>
        <taxon>Dikarya</taxon>
        <taxon>Ascomycota</taxon>
        <taxon>Pezizomycotina</taxon>
        <taxon>Sordariomycetes</taxon>
        <taxon>Hypocreomycetidae</taxon>
        <taxon>Hypocreales</taxon>
        <taxon>Hypocreaceae</taxon>
        <taxon>Cladobotryum</taxon>
    </lineage>
</organism>
<sequence length="385" mass="44277">MERQSRVNGPHNGTEKLEKTLDRYVNMDQLRNKFDLSHFNANAVLRGVQLTFVGAHRALQNPKMFTNDHYRQAAAAVLIGIAIRLILSIPIFAVRVVFWFLSFVYPLDAVTWDDAIIDGLNFIGEYVLQIPFFLMTLMRHVVPTLDNLFMQSLQWVDITYVQKHKQDKSDDLRNMYHPNLAMYPTSHKAVDPTSDRGLSSFLRRYSQKGLVSVGVFGLSYLPLIGNFVLPAASFYTFHEAVGLGPASLIFGIGVFLPRQYLVVFLQVYFSSRSLVRELLEPYFTRIKFTKAEKKKWFRSREGVLFGFGLGFYVLIKIPLVGVLIYGIAEASTAYLVTKVTKPPPHPNYEREYAISEQIWTNRHEFLNLSLRNLDRPRHEESLQDS</sequence>
<dbReference type="Proteomes" id="UP001338125">
    <property type="component" value="Unassembled WGS sequence"/>
</dbReference>
<evidence type="ECO:0000256" key="3">
    <source>
        <dbReference type="ARBA" id="ARBA00022989"/>
    </source>
</evidence>
<reference evidence="6 7" key="1">
    <citation type="submission" date="2024-01" db="EMBL/GenBank/DDBJ databases">
        <title>Complete genome of Cladobotryum mycophilum ATHUM6906.</title>
        <authorList>
            <person name="Christinaki A.C."/>
            <person name="Myridakis A.I."/>
            <person name="Kouvelis V.N."/>
        </authorList>
    </citation>
    <scope>NUCLEOTIDE SEQUENCE [LARGE SCALE GENOMIC DNA]</scope>
    <source>
        <strain evidence="6 7">ATHUM6906</strain>
    </source>
</reference>
<evidence type="ECO:0000313" key="7">
    <source>
        <dbReference type="Proteomes" id="UP001338125"/>
    </source>
</evidence>
<feature type="transmembrane region" description="Helical" evidence="5">
    <location>
        <begin position="248"/>
        <end position="269"/>
    </location>
</feature>
<keyword evidence="4 5" id="KW-0472">Membrane</keyword>
<evidence type="ECO:0000256" key="1">
    <source>
        <dbReference type="ARBA" id="ARBA00004141"/>
    </source>
</evidence>
<evidence type="ECO:0000313" key="6">
    <source>
        <dbReference type="EMBL" id="KAK5993139.1"/>
    </source>
</evidence>
<dbReference type="EMBL" id="JAVFKD010000012">
    <property type="protein sequence ID" value="KAK5993139.1"/>
    <property type="molecule type" value="Genomic_DNA"/>
</dbReference>